<evidence type="ECO:0000313" key="14">
    <source>
        <dbReference type="Proteomes" id="UP000799753"/>
    </source>
</evidence>
<feature type="region of interest" description="Disordered" evidence="9">
    <location>
        <begin position="388"/>
        <end position="417"/>
    </location>
</feature>
<dbReference type="AlphaFoldDB" id="A0A6A6RU65"/>
<dbReference type="Gene3D" id="3.30.40.10">
    <property type="entry name" value="Zinc/RING finger domain, C3HC4 (zinc finger)"/>
    <property type="match status" value="1"/>
</dbReference>
<organism evidence="13 14">
    <name type="scientific">Massarina eburnea CBS 473.64</name>
    <dbReference type="NCBI Taxonomy" id="1395130"/>
    <lineage>
        <taxon>Eukaryota</taxon>
        <taxon>Fungi</taxon>
        <taxon>Dikarya</taxon>
        <taxon>Ascomycota</taxon>
        <taxon>Pezizomycotina</taxon>
        <taxon>Dothideomycetes</taxon>
        <taxon>Pleosporomycetidae</taxon>
        <taxon>Pleosporales</taxon>
        <taxon>Massarineae</taxon>
        <taxon>Massarinaceae</taxon>
        <taxon>Massarina</taxon>
    </lineage>
</organism>
<dbReference type="EMBL" id="MU006792">
    <property type="protein sequence ID" value="KAF2637788.1"/>
    <property type="molecule type" value="Genomic_DNA"/>
</dbReference>
<dbReference type="InterPro" id="IPR038654">
    <property type="entry name" value="PINIT_sf"/>
</dbReference>
<dbReference type="GO" id="GO:0061665">
    <property type="term" value="F:SUMO ligase activity"/>
    <property type="evidence" value="ECO:0007669"/>
    <property type="project" value="TreeGrafter"/>
</dbReference>
<dbReference type="PROSITE" id="PS51466">
    <property type="entry name" value="PINIT"/>
    <property type="match status" value="1"/>
</dbReference>
<dbReference type="GO" id="GO:0016925">
    <property type="term" value="P:protein sumoylation"/>
    <property type="evidence" value="ECO:0007669"/>
    <property type="project" value="UniProtKB-UniPathway"/>
</dbReference>
<dbReference type="Gene3D" id="2.60.120.780">
    <property type="entry name" value="PINIT domain"/>
    <property type="match status" value="1"/>
</dbReference>
<comment type="similarity">
    <text evidence="2">Belongs to the PIAS family.</text>
</comment>
<dbReference type="PANTHER" id="PTHR10782:SF4">
    <property type="entry name" value="TONALLI, ISOFORM E"/>
    <property type="match status" value="1"/>
</dbReference>
<reference evidence="13" key="1">
    <citation type="journal article" date="2020" name="Stud. Mycol.">
        <title>101 Dothideomycetes genomes: a test case for predicting lifestyles and emergence of pathogens.</title>
        <authorList>
            <person name="Haridas S."/>
            <person name="Albert R."/>
            <person name="Binder M."/>
            <person name="Bloem J."/>
            <person name="Labutti K."/>
            <person name="Salamov A."/>
            <person name="Andreopoulos B."/>
            <person name="Baker S."/>
            <person name="Barry K."/>
            <person name="Bills G."/>
            <person name="Bluhm B."/>
            <person name="Cannon C."/>
            <person name="Castanera R."/>
            <person name="Culley D."/>
            <person name="Daum C."/>
            <person name="Ezra D."/>
            <person name="Gonzalez J."/>
            <person name="Henrissat B."/>
            <person name="Kuo A."/>
            <person name="Liang C."/>
            <person name="Lipzen A."/>
            <person name="Lutzoni F."/>
            <person name="Magnuson J."/>
            <person name="Mondo S."/>
            <person name="Nolan M."/>
            <person name="Ohm R."/>
            <person name="Pangilinan J."/>
            <person name="Park H.-J."/>
            <person name="Ramirez L."/>
            <person name="Alfaro M."/>
            <person name="Sun H."/>
            <person name="Tritt A."/>
            <person name="Yoshinaga Y."/>
            <person name="Zwiers L.-H."/>
            <person name="Turgeon B."/>
            <person name="Goodwin S."/>
            <person name="Spatafora J."/>
            <person name="Crous P."/>
            <person name="Grigoriev I."/>
        </authorList>
    </citation>
    <scope>NUCLEOTIDE SEQUENCE</scope>
    <source>
        <strain evidence="13">CBS 473.64</strain>
    </source>
</reference>
<dbReference type="PROSITE" id="PS51044">
    <property type="entry name" value="ZF_SP_RING"/>
    <property type="match status" value="1"/>
</dbReference>
<dbReference type="InterPro" id="IPR004181">
    <property type="entry name" value="Znf_MIZ"/>
</dbReference>
<evidence type="ECO:0000256" key="8">
    <source>
        <dbReference type="PROSITE-ProRule" id="PRU00452"/>
    </source>
</evidence>
<sequence>MASSSLQQMALTLVTRSKTMVNTELKRILREEGMATSGVKAHLQLRVIELIDRAVGNNDHNMFNRLQHRIANRGAPPPSSSTALAATLPAPQSAAHLNGRAMSNGYTPQAHAGYQMPLQDDRPTNHFKKSPFYEIRELLLQNITLEISPNHRQTRSSPLVLSEAVCARLRSEPSLRILLFSCIDQPLAQYTRADVAFPSQIEVRVNGGEVRANFKGLKNKPGSTRPADITPLVRTQPVNYRNTLLITYALTQKESPQEKYNVFVYMVKTFTVEQLAQGIAERNVITKKTVLDEMREKANDPDIVVESSVMSLKDPISTLKMTIPCRSTICTHNRCFDAESFLQLQEQAPTWVCPICNKTISYDALVVDEYVQEILQKVSKDTDQVTIEPDGRWFKEPAASASRNNSYHDDDDDSGSDLVEVSDFRVSAIKSEAVSTPQLSRTPPMPSREPSSAPRTGTKRTSEVIDLTLSDDDEPPRPAKKVAYNTPNSLPDPSRRYQMPSLGSSSLPRHPQAQSHHSIPSGLRMDPPSHRHSYNPYQPPPPRQYPGRESPSYPTYIGSSP</sequence>
<dbReference type="OrthoDB" id="28127at2759"/>
<keyword evidence="5 8" id="KW-0863">Zinc-finger</keyword>
<evidence type="ECO:0000313" key="13">
    <source>
        <dbReference type="EMBL" id="KAF2637788.1"/>
    </source>
</evidence>
<feature type="compositionally biased region" description="Polar residues" evidence="9">
    <location>
        <begin position="501"/>
        <end position="518"/>
    </location>
</feature>
<dbReference type="Pfam" id="PF02037">
    <property type="entry name" value="SAP"/>
    <property type="match status" value="1"/>
</dbReference>
<dbReference type="GO" id="GO:0000785">
    <property type="term" value="C:chromatin"/>
    <property type="evidence" value="ECO:0007669"/>
    <property type="project" value="TreeGrafter"/>
</dbReference>
<evidence type="ECO:0000256" key="5">
    <source>
        <dbReference type="ARBA" id="ARBA00022771"/>
    </source>
</evidence>
<dbReference type="Pfam" id="PF14324">
    <property type="entry name" value="PINIT"/>
    <property type="match status" value="1"/>
</dbReference>
<keyword evidence="4" id="KW-0479">Metal-binding</keyword>
<feature type="region of interest" description="Disordered" evidence="9">
    <location>
        <begin position="430"/>
        <end position="561"/>
    </location>
</feature>
<dbReference type="SMART" id="SM00513">
    <property type="entry name" value="SAP"/>
    <property type="match status" value="1"/>
</dbReference>
<evidence type="ECO:0000256" key="7">
    <source>
        <dbReference type="ARBA" id="ARBA00022833"/>
    </source>
</evidence>
<dbReference type="InterPro" id="IPR013083">
    <property type="entry name" value="Znf_RING/FYVE/PHD"/>
</dbReference>
<dbReference type="GO" id="GO:0008270">
    <property type="term" value="F:zinc ion binding"/>
    <property type="evidence" value="ECO:0007669"/>
    <property type="project" value="UniProtKB-KW"/>
</dbReference>
<evidence type="ECO:0000256" key="2">
    <source>
        <dbReference type="ARBA" id="ARBA00005383"/>
    </source>
</evidence>
<keyword evidence="13" id="KW-0436">Ligase</keyword>
<dbReference type="PROSITE" id="PS50800">
    <property type="entry name" value="SAP"/>
    <property type="match status" value="1"/>
</dbReference>
<feature type="domain" description="SAP" evidence="10">
    <location>
        <begin position="17"/>
        <end position="51"/>
    </location>
</feature>
<proteinExistence type="inferred from homology"/>
<name>A0A6A6RU65_9PLEO</name>
<evidence type="ECO:0000256" key="9">
    <source>
        <dbReference type="SAM" id="MobiDB-lite"/>
    </source>
</evidence>
<evidence type="ECO:0000259" key="10">
    <source>
        <dbReference type="PROSITE" id="PS50800"/>
    </source>
</evidence>
<comment type="pathway">
    <text evidence="1">Protein modification; protein sumoylation.</text>
</comment>
<keyword evidence="14" id="KW-1185">Reference proteome</keyword>
<dbReference type="InterPro" id="IPR003034">
    <property type="entry name" value="SAP_dom"/>
</dbReference>
<dbReference type="UniPathway" id="UPA00886"/>
<dbReference type="PANTHER" id="PTHR10782">
    <property type="entry name" value="ZINC FINGER MIZ DOMAIN-CONTAINING PROTEIN"/>
    <property type="match status" value="1"/>
</dbReference>
<gene>
    <name evidence="13" type="ORF">P280DRAFT_492175</name>
</gene>
<evidence type="ECO:0000256" key="4">
    <source>
        <dbReference type="ARBA" id="ARBA00022723"/>
    </source>
</evidence>
<keyword evidence="3" id="KW-0808">Transferase</keyword>
<evidence type="ECO:0000259" key="11">
    <source>
        <dbReference type="PROSITE" id="PS51044"/>
    </source>
</evidence>
<evidence type="ECO:0000256" key="1">
    <source>
        <dbReference type="ARBA" id="ARBA00004718"/>
    </source>
</evidence>
<feature type="domain" description="SP-RING-type" evidence="11">
    <location>
        <begin position="299"/>
        <end position="384"/>
    </location>
</feature>
<protein>
    <submittedName>
        <fullName evidence="13">E3 SUMO-protein ligase PIAS1</fullName>
    </submittedName>
</protein>
<accession>A0A6A6RU65</accession>
<feature type="domain" description="PINIT" evidence="12">
    <location>
        <begin position="110"/>
        <end position="270"/>
    </location>
</feature>
<keyword evidence="7" id="KW-0862">Zinc</keyword>
<evidence type="ECO:0000259" key="12">
    <source>
        <dbReference type="PROSITE" id="PS51466"/>
    </source>
</evidence>
<dbReference type="Pfam" id="PF02891">
    <property type="entry name" value="zf-MIZ"/>
    <property type="match status" value="1"/>
</dbReference>
<evidence type="ECO:0000256" key="6">
    <source>
        <dbReference type="ARBA" id="ARBA00022786"/>
    </source>
</evidence>
<keyword evidence="6" id="KW-0833">Ubl conjugation pathway</keyword>
<dbReference type="InterPro" id="IPR023321">
    <property type="entry name" value="PINIT"/>
</dbReference>
<evidence type="ECO:0000256" key="3">
    <source>
        <dbReference type="ARBA" id="ARBA00022679"/>
    </source>
</evidence>
<dbReference type="GO" id="GO:0016874">
    <property type="term" value="F:ligase activity"/>
    <property type="evidence" value="ECO:0007669"/>
    <property type="project" value="UniProtKB-KW"/>
</dbReference>
<dbReference type="Proteomes" id="UP000799753">
    <property type="component" value="Unassembled WGS sequence"/>
</dbReference>